<dbReference type="Proteomes" id="UP000234275">
    <property type="component" value="Unassembled WGS sequence"/>
</dbReference>
<evidence type="ECO:0000313" key="3">
    <source>
        <dbReference type="Proteomes" id="UP000234275"/>
    </source>
</evidence>
<reference evidence="2 3" key="1">
    <citation type="submission" date="2016-12" db="EMBL/GenBank/DDBJ databases">
        <title>The genomes of Aspergillus section Nigri reveals drivers in fungal speciation.</title>
        <authorList>
            <consortium name="DOE Joint Genome Institute"/>
            <person name="Vesth T.C."/>
            <person name="Nybo J."/>
            <person name="Theobald S."/>
            <person name="Brandl J."/>
            <person name="Frisvad J.C."/>
            <person name="Nielsen K.F."/>
            <person name="Lyhne E.K."/>
            <person name="Kogle M.E."/>
            <person name="Kuo A."/>
            <person name="Riley R."/>
            <person name="Clum A."/>
            <person name="Nolan M."/>
            <person name="Lipzen A."/>
            <person name="Salamov A."/>
            <person name="Henrissat B."/>
            <person name="Wiebenga A."/>
            <person name="De Vries R.P."/>
            <person name="Grigoriev I.V."/>
            <person name="Mortensen U.H."/>
            <person name="Andersen M.R."/>
            <person name="Baker S.E."/>
        </authorList>
    </citation>
    <scope>NUCLEOTIDE SEQUENCE [LARGE SCALE GENOMIC DNA]</scope>
    <source>
        <strain evidence="2 3">IBT 23096</strain>
    </source>
</reference>
<evidence type="ECO:0000256" key="1">
    <source>
        <dbReference type="SAM" id="MobiDB-lite"/>
    </source>
</evidence>
<comment type="caution">
    <text evidence="2">The sequence shown here is derived from an EMBL/GenBank/DDBJ whole genome shotgun (WGS) entry which is preliminary data.</text>
</comment>
<accession>A0A2I2GP84</accession>
<dbReference type="AlphaFoldDB" id="A0A2I2GP84"/>
<proteinExistence type="predicted"/>
<dbReference type="VEuPathDB" id="FungiDB:P170DRAFT_23925"/>
<evidence type="ECO:0000313" key="2">
    <source>
        <dbReference type="EMBL" id="PLB54687.1"/>
    </source>
</evidence>
<gene>
    <name evidence="2" type="ORF">P170DRAFT_23925</name>
</gene>
<feature type="compositionally biased region" description="Basic and acidic residues" evidence="1">
    <location>
        <begin position="123"/>
        <end position="145"/>
    </location>
</feature>
<sequence length="163" mass="18146">MTIHPGRGNRTRPHSENSAYDRLARALGTVNGIMIVDRTCPPNRMTFDKRNIITGRRRGRQPVGLFVRSLVQSWQRRAGEKRSANINNDIQGYEGGLIDNGEIDGITAFVAVGRTLGFAAPRRAELPDPARPERMGLRRVPDRSMDLGSTGLHEGMQRTGEKK</sequence>
<organism evidence="2 3">
    <name type="scientific">Aspergillus steynii IBT 23096</name>
    <dbReference type="NCBI Taxonomy" id="1392250"/>
    <lineage>
        <taxon>Eukaryota</taxon>
        <taxon>Fungi</taxon>
        <taxon>Dikarya</taxon>
        <taxon>Ascomycota</taxon>
        <taxon>Pezizomycotina</taxon>
        <taxon>Eurotiomycetes</taxon>
        <taxon>Eurotiomycetidae</taxon>
        <taxon>Eurotiales</taxon>
        <taxon>Aspergillaceae</taxon>
        <taxon>Aspergillus</taxon>
        <taxon>Aspergillus subgen. Circumdati</taxon>
    </lineage>
</organism>
<keyword evidence="3" id="KW-1185">Reference proteome</keyword>
<dbReference type="GeneID" id="36550643"/>
<dbReference type="RefSeq" id="XP_024709989.1">
    <property type="nucleotide sequence ID" value="XM_024842944.1"/>
</dbReference>
<name>A0A2I2GP84_9EURO</name>
<protein>
    <submittedName>
        <fullName evidence="2">Uncharacterized protein</fullName>
    </submittedName>
</protein>
<dbReference type="EMBL" id="MSFO01000001">
    <property type="protein sequence ID" value="PLB54687.1"/>
    <property type="molecule type" value="Genomic_DNA"/>
</dbReference>
<feature type="region of interest" description="Disordered" evidence="1">
    <location>
        <begin position="123"/>
        <end position="163"/>
    </location>
</feature>